<dbReference type="EMBL" id="CAAALY010094745">
    <property type="protein sequence ID" value="VEL28387.1"/>
    <property type="molecule type" value="Genomic_DNA"/>
</dbReference>
<evidence type="ECO:0000313" key="1">
    <source>
        <dbReference type="EMBL" id="VEL28387.1"/>
    </source>
</evidence>
<reference evidence="1" key="1">
    <citation type="submission" date="2018-11" db="EMBL/GenBank/DDBJ databases">
        <authorList>
            <consortium name="Pathogen Informatics"/>
        </authorList>
    </citation>
    <scope>NUCLEOTIDE SEQUENCE</scope>
</reference>
<comment type="caution">
    <text evidence="1">The sequence shown here is derived from an EMBL/GenBank/DDBJ whole genome shotgun (WGS) entry which is preliminary data.</text>
</comment>
<organism evidence="1 2">
    <name type="scientific">Protopolystoma xenopodis</name>
    <dbReference type="NCBI Taxonomy" id="117903"/>
    <lineage>
        <taxon>Eukaryota</taxon>
        <taxon>Metazoa</taxon>
        <taxon>Spiralia</taxon>
        <taxon>Lophotrochozoa</taxon>
        <taxon>Platyhelminthes</taxon>
        <taxon>Monogenea</taxon>
        <taxon>Polyopisthocotylea</taxon>
        <taxon>Polystomatidea</taxon>
        <taxon>Polystomatidae</taxon>
        <taxon>Protopolystoma</taxon>
    </lineage>
</organism>
<proteinExistence type="predicted"/>
<evidence type="ECO:0000313" key="2">
    <source>
        <dbReference type="Proteomes" id="UP000784294"/>
    </source>
</evidence>
<dbReference type="Proteomes" id="UP000784294">
    <property type="component" value="Unassembled WGS sequence"/>
</dbReference>
<sequence length="208" mass="23333">MPLRQYSSFSHQLAKEESDSSLDLGLDNSQLRSSHVSPEPWSPTAHVRRVFAVRKASEQRRQTAKVYAAVAASSSSLSAWTGLKNCRFETSRTPMLRVTCASEMIMPSRHKAATIRDLRYSLAGLRSLAIRHQTPLTHFHWARPPKSLEAILSDITKPTLAPLPRVIRCYLDRTGAEAPSYQLGKGVHEEPISAYERTCIWLSRSSSM</sequence>
<protein>
    <submittedName>
        <fullName evidence="1">Uncharacterized protein</fullName>
    </submittedName>
</protein>
<accession>A0A448X574</accession>
<gene>
    <name evidence="1" type="ORF">PXEA_LOCUS21827</name>
</gene>
<name>A0A448X574_9PLAT</name>
<dbReference type="AlphaFoldDB" id="A0A448X574"/>
<keyword evidence="2" id="KW-1185">Reference proteome</keyword>